<name>A0ABQ4J673_9ACTN</name>
<evidence type="ECO:0008006" key="3">
    <source>
        <dbReference type="Google" id="ProtNLM"/>
    </source>
</evidence>
<accession>A0ABQ4J673</accession>
<reference evidence="1 2" key="1">
    <citation type="submission" date="2021-01" db="EMBL/GenBank/DDBJ databases">
        <title>Whole genome shotgun sequence of Verrucosispora qiuiae NBRC 106684.</title>
        <authorList>
            <person name="Komaki H."/>
            <person name="Tamura T."/>
        </authorList>
    </citation>
    <scope>NUCLEOTIDE SEQUENCE [LARGE SCALE GENOMIC DNA]</scope>
    <source>
        <strain evidence="1 2">NBRC 106684</strain>
    </source>
</reference>
<sequence length="80" mass="8373">MIGGLDNVVAQLSRASRQLAEIHRTMWASQNALNAVLAGGRPEVVRALDAQLSAARGLVHDSSGLLGNCTDTISGYRASI</sequence>
<comment type="caution">
    <text evidence="1">The sequence shown here is derived from an EMBL/GenBank/DDBJ whole genome shotgun (WGS) entry which is preliminary data.</text>
</comment>
<keyword evidence="2" id="KW-1185">Reference proteome</keyword>
<dbReference type="Proteomes" id="UP000653076">
    <property type="component" value="Unassembled WGS sequence"/>
</dbReference>
<evidence type="ECO:0000313" key="1">
    <source>
        <dbReference type="EMBL" id="GIJ25607.1"/>
    </source>
</evidence>
<evidence type="ECO:0000313" key="2">
    <source>
        <dbReference type="Proteomes" id="UP000653076"/>
    </source>
</evidence>
<protein>
    <recommendedName>
        <fullName evidence="3">WXG100 family type VII secretion target</fullName>
    </recommendedName>
</protein>
<proteinExistence type="predicted"/>
<gene>
    <name evidence="1" type="ORF">Vqi01_07690</name>
</gene>
<dbReference type="EMBL" id="BOPC01000011">
    <property type="protein sequence ID" value="GIJ25607.1"/>
    <property type="molecule type" value="Genomic_DNA"/>
</dbReference>
<organism evidence="1 2">
    <name type="scientific">Micromonospora qiuiae</name>
    <dbReference type="NCBI Taxonomy" id="502268"/>
    <lineage>
        <taxon>Bacteria</taxon>
        <taxon>Bacillati</taxon>
        <taxon>Actinomycetota</taxon>
        <taxon>Actinomycetes</taxon>
        <taxon>Micromonosporales</taxon>
        <taxon>Micromonosporaceae</taxon>
        <taxon>Micromonospora</taxon>
    </lineage>
</organism>